<dbReference type="Pfam" id="PF08284">
    <property type="entry name" value="RVP_2"/>
    <property type="match status" value="1"/>
</dbReference>
<evidence type="ECO:0000313" key="3">
    <source>
        <dbReference type="EMBL" id="KAD6454212.1"/>
    </source>
</evidence>
<evidence type="ECO:0000313" key="4">
    <source>
        <dbReference type="Proteomes" id="UP000326396"/>
    </source>
</evidence>
<dbReference type="InterPro" id="IPR005162">
    <property type="entry name" value="Retrotrans_gag_dom"/>
</dbReference>
<sequence>MADGTRARVMEESLKGVQGDQKVMRQELNMVVTAISSLQTSINELIKRSESGYGKKPIGGKNDGESEGSGILGRHKPAPVVLPRFKGENTSRWISQANRYFEFYKILEKDRLIIASFYLDDTAADWFNWLQRRKQISTWEAFTDALLKRFSLSNRTMPLPVKFLINCWISGLRSDIKQSVICHQPTTLEDAMDKAQLHERRIQFERGLGWIILGSSKPLLPTPKTQTPDATSLTASLPKTTPANSTISKDSTESGSSSDGPSSVGKDSILAEQLQLEEVKTTSAISYNALAGGCSSTTLRFTGTVQGKYVQVLLDGGTTHCFVQTRIANFLNFAIEVSEPFSVLVGSGERLPCSGLARAVELLIQGHSIVVDFYVLPLQGWDMVLGVSWLATLGPVITDYSKSLFEFSLNRLPVKWQGDVSNAQVI</sequence>
<dbReference type="SUPFAM" id="SSF50630">
    <property type="entry name" value="Acid proteases"/>
    <property type="match status" value="1"/>
</dbReference>
<dbReference type="EMBL" id="SZYD01000004">
    <property type="protein sequence ID" value="KAD6454212.1"/>
    <property type="molecule type" value="Genomic_DNA"/>
</dbReference>
<feature type="compositionally biased region" description="Polar residues" evidence="1">
    <location>
        <begin position="229"/>
        <end position="244"/>
    </location>
</feature>
<dbReference type="Proteomes" id="UP000326396">
    <property type="component" value="Linkage Group LG12"/>
</dbReference>
<evidence type="ECO:0000256" key="1">
    <source>
        <dbReference type="SAM" id="MobiDB-lite"/>
    </source>
</evidence>
<organism evidence="3 4">
    <name type="scientific">Mikania micrantha</name>
    <name type="common">bitter vine</name>
    <dbReference type="NCBI Taxonomy" id="192012"/>
    <lineage>
        <taxon>Eukaryota</taxon>
        <taxon>Viridiplantae</taxon>
        <taxon>Streptophyta</taxon>
        <taxon>Embryophyta</taxon>
        <taxon>Tracheophyta</taxon>
        <taxon>Spermatophyta</taxon>
        <taxon>Magnoliopsida</taxon>
        <taxon>eudicotyledons</taxon>
        <taxon>Gunneridae</taxon>
        <taxon>Pentapetalae</taxon>
        <taxon>asterids</taxon>
        <taxon>campanulids</taxon>
        <taxon>Asterales</taxon>
        <taxon>Asteraceae</taxon>
        <taxon>Asteroideae</taxon>
        <taxon>Heliantheae alliance</taxon>
        <taxon>Eupatorieae</taxon>
        <taxon>Mikania</taxon>
    </lineage>
</organism>
<dbReference type="Gene3D" id="2.40.70.10">
    <property type="entry name" value="Acid Proteases"/>
    <property type="match status" value="1"/>
</dbReference>
<feature type="region of interest" description="Disordered" evidence="1">
    <location>
        <begin position="221"/>
        <end position="265"/>
    </location>
</feature>
<dbReference type="OrthoDB" id="1933597at2759"/>
<feature type="region of interest" description="Disordered" evidence="1">
    <location>
        <begin position="53"/>
        <end position="74"/>
    </location>
</feature>
<evidence type="ECO:0000259" key="2">
    <source>
        <dbReference type="Pfam" id="PF03732"/>
    </source>
</evidence>
<name>A0A5N6PI79_9ASTR</name>
<accession>A0A5N6PI79</accession>
<gene>
    <name evidence="3" type="ORF">E3N88_08918</name>
</gene>
<feature type="domain" description="Retrotransposon gag" evidence="2">
    <location>
        <begin position="114"/>
        <end position="156"/>
    </location>
</feature>
<proteinExistence type="predicted"/>
<feature type="compositionally biased region" description="Low complexity" evidence="1">
    <location>
        <begin position="245"/>
        <end position="265"/>
    </location>
</feature>
<protein>
    <recommendedName>
        <fullName evidence="2">Retrotransposon gag domain-containing protein</fullName>
    </recommendedName>
</protein>
<dbReference type="AlphaFoldDB" id="A0A5N6PI79"/>
<reference evidence="3 4" key="1">
    <citation type="submission" date="2019-05" db="EMBL/GenBank/DDBJ databases">
        <title>Mikania micrantha, genome provides insights into the molecular mechanism of rapid growth.</title>
        <authorList>
            <person name="Liu B."/>
        </authorList>
    </citation>
    <scope>NUCLEOTIDE SEQUENCE [LARGE SCALE GENOMIC DNA]</scope>
    <source>
        <strain evidence="3">NLD-2019</strain>
        <tissue evidence="3">Leaf</tissue>
    </source>
</reference>
<dbReference type="InterPro" id="IPR021109">
    <property type="entry name" value="Peptidase_aspartic_dom_sf"/>
</dbReference>
<dbReference type="Pfam" id="PF03732">
    <property type="entry name" value="Retrotrans_gag"/>
    <property type="match status" value="1"/>
</dbReference>
<dbReference type="CDD" id="cd00303">
    <property type="entry name" value="retropepsin_like"/>
    <property type="match status" value="1"/>
</dbReference>
<comment type="caution">
    <text evidence="3">The sequence shown here is derived from an EMBL/GenBank/DDBJ whole genome shotgun (WGS) entry which is preliminary data.</text>
</comment>
<keyword evidence="4" id="KW-1185">Reference proteome</keyword>